<dbReference type="AlphaFoldDB" id="A0A0F9JDH2"/>
<proteinExistence type="predicted"/>
<protein>
    <submittedName>
        <fullName evidence="1">Uncharacterized protein</fullName>
    </submittedName>
</protein>
<accession>A0A0F9JDH2</accession>
<gene>
    <name evidence="1" type="ORF">LCGC14_1770240</name>
</gene>
<dbReference type="EMBL" id="LAZR01016587">
    <property type="protein sequence ID" value="KKM03861.1"/>
    <property type="molecule type" value="Genomic_DNA"/>
</dbReference>
<name>A0A0F9JDH2_9ZZZZ</name>
<evidence type="ECO:0000313" key="1">
    <source>
        <dbReference type="EMBL" id="KKM03861.1"/>
    </source>
</evidence>
<sequence length="81" mass="9394">MKMSKETFGELTDAIDGVMSKHSLKSITEHRKNIKFVKSQFIAFCWSMFHASKFGETHKEIYNTLNDSHIETALKHILSDF</sequence>
<organism evidence="1">
    <name type="scientific">marine sediment metagenome</name>
    <dbReference type="NCBI Taxonomy" id="412755"/>
    <lineage>
        <taxon>unclassified sequences</taxon>
        <taxon>metagenomes</taxon>
        <taxon>ecological metagenomes</taxon>
    </lineage>
</organism>
<comment type="caution">
    <text evidence="1">The sequence shown here is derived from an EMBL/GenBank/DDBJ whole genome shotgun (WGS) entry which is preliminary data.</text>
</comment>
<reference evidence="1" key="1">
    <citation type="journal article" date="2015" name="Nature">
        <title>Complex archaea that bridge the gap between prokaryotes and eukaryotes.</title>
        <authorList>
            <person name="Spang A."/>
            <person name="Saw J.H."/>
            <person name="Jorgensen S.L."/>
            <person name="Zaremba-Niedzwiedzka K."/>
            <person name="Martijn J."/>
            <person name="Lind A.E."/>
            <person name="van Eijk R."/>
            <person name="Schleper C."/>
            <person name="Guy L."/>
            <person name="Ettema T.J."/>
        </authorList>
    </citation>
    <scope>NUCLEOTIDE SEQUENCE</scope>
</reference>
<feature type="non-terminal residue" evidence="1">
    <location>
        <position position="81"/>
    </location>
</feature>